<evidence type="ECO:0000313" key="1">
    <source>
        <dbReference type="EMBL" id="KAJ9088783.1"/>
    </source>
</evidence>
<keyword evidence="2" id="KW-1185">Reference proteome</keyword>
<gene>
    <name evidence="1" type="ORF">DSO57_1019793</name>
</gene>
<name>A0ACC2UPP9_9FUNG</name>
<dbReference type="EMBL" id="QTSX02000090">
    <property type="protein sequence ID" value="KAJ9088783.1"/>
    <property type="molecule type" value="Genomic_DNA"/>
</dbReference>
<dbReference type="Proteomes" id="UP001165960">
    <property type="component" value="Unassembled WGS sequence"/>
</dbReference>
<proteinExistence type="predicted"/>
<evidence type="ECO:0000313" key="2">
    <source>
        <dbReference type="Proteomes" id="UP001165960"/>
    </source>
</evidence>
<reference evidence="1" key="1">
    <citation type="submission" date="2022-04" db="EMBL/GenBank/DDBJ databases">
        <title>Genome of the entomopathogenic fungus Entomophthora muscae.</title>
        <authorList>
            <person name="Elya C."/>
            <person name="Lovett B.R."/>
            <person name="Lee E."/>
            <person name="Macias A.M."/>
            <person name="Hajek A.E."/>
            <person name="De Bivort B.L."/>
            <person name="Kasson M.T."/>
            <person name="De Fine Licht H.H."/>
            <person name="Stajich J.E."/>
        </authorList>
    </citation>
    <scope>NUCLEOTIDE SEQUENCE</scope>
    <source>
        <strain evidence="1">Berkeley</strain>
    </source>
</reference>
<organism evidence="1 2">
    <name type="scientific">Entomophthora muscae</name>
    <dbReference type="NCBI Taxonomy" id="34485"/>
    <lineage>
        <taxon>Eukaryota</taxon>
        <taxon>Fungi</taxon>
        <taxon>Fungi incertae sedis</taxon>
        <taxon>Zoopagomycota</taxon>
        <taxon>Entomophthoromycotina</taxon>
        <taxon>Entomophthoromycetes</taxon>
        <taxon>Entomophthorales</taxon>
        <taxon>Entomophthoraceae</taxon>
        <taxon>Entomophthora</taxon>
    </lineage>
</organism>
<protein>
    <submittedName>
        <fullName evidence="1">Uncharacterized protein</fullName>
    </submittedName>
</protein>
<comment type="caution">
    <text evidence="1">The sequence shown here is derived from an EMBL/GenBank/DDBJ whole genome shotgun (WGS) entry which is preliminary data.</text>
</comment>
<accession>A0ACC2UPP9</accession>
<sequence length="214" mass="23988">MSESEFQTNFLDNVMVTTPIGKVTPLKSLWKEKNVVLKILPPSGSSLGSYEAQGLNELHIACDSANVTFAIICSTDPSLKTFLTDGYWDYDIFLDPESKVYGKVQSYQSTTQHTMKKTMVSHIQAINRYLKRVLSVNIRDRGKPLTLVIGKGGNILFHFKPTKNKMCPSVKEMYECLGGDSNDIDEPEIVPPQKLQLLKSPSFSSIHSTRTSFF</sequence>